<dbReference type="GO" id="GO:0036009">
    <property type="term" value="F:protein-glutamine N-methyltransferase activity"/>
    <property type="evidence" value="ECO:0007669"/>
    <property type="project" value="InterPro"/>
</dbReference>
<dbReference type="OrthoDB" id="9800643at2"/>
<keyword evidence="5" id="KW-1185">Reference proteome</keyword>
<dbReference type="RefSeq" id="WP_014707667.1">
    <property type="nucleotide sequence ID" value="NC_017857.3"/>
</dbReference>
<evidence type="ECO:0000313" key="4">
    <source>
        <dbReference type="EMBL" id="AFI85303.1"/>
    </source>
</evidence>
<dbReference type="GO" id="GO:0032259">
    <property type="term" value="P:methylation"/>
    <property type="evidence" value="ECO:0007669"/>
    <property type="project" value="UniProtKB-KW"/>
</dbReference>
<dbReference type="PANTHER" id="PTHR47806">
    <property type="entry name" value="50S RIBOSOMAL PROTEIN L3 GLUTAMINE METHYLTRANSFERASE"/>
    <property type="match status" value="1"/>
</dbReference>
<dbReference type="Gene3D" id="3.40.50.150">
    <property type="entry name" value="Vaccinia Virus protein VP39"/>
    <property type="match status" value="1"/>
</dbReference>
<dbReference type="CDD" id="cd02440">
    <property type="entry name" value="AdoMet_MTases"/>
    <property type="match status" value="1"/>
</dbReference>
<evidence type="ECO:0000313" key="5">
    <source>
        <dbReference type="Proteomes" id="UP000009144"/>
    </source>
</evidence>
<gene>
    <name evidence="4" type="ordered locus">Q7A_2504</name>
</gene>
<dbReference type="PATRIC" id="fig|754476.3.peg.2464"/>
<dbReference type="GO" id="GO:0005829">
    <property type="term" value="C:cytosol"/>
    <property type="evidence" value="ECO:0007669"/>
    <property type="project" value="TreeGrafter"/>
</dbReference>
<dbReference type="PROSITE" id="PS00092">
    <property type="entry name" value="N6_MTASE"/>
    <property type="match status" value="1"/>
</dbReference>
<dbReference type="InterPro" id="IPR007848">
    <property type="entry name" value="Small_mtfrase_dom"/>
</dbReference>
<protein>
    <submittedName>
        <fullName evidence="4">Protein-N(5)-glutamine methyltransferase PrmB, methylates LSU ribosomal protein L3p</fullName>
    </submittedName>
</protein>
<reference evidence="4 5" key="2">
    <citation type="journal article" date="2013" name="Int. J. Syst. Evol. Microbiol.">
        <title>Methylophaga nitratireducenticrescens sp. nov. and Methylophaga frappieri sp. nov., isolated from the biofilm of the methanol-fed denitrification system treating the seawater at the Montreal Biodome.</title>
        <authorList>
            <person name="Villeneuve C."/>
            <person name="Martineau C."/>
            <person name="Mauffrey F."/>
            <person name="Villemur R."/>
        </authorList>
    </citation>
    <scope>NUCLEOTIDE SEQUENCE [LARGE SCALE GENOMIC DNA]</scope>
    <source>
        <strain evidence="4 5">JAM1</strain>
    </source>
</reference>
<dbReference type="InterPro" id="IPR029063">
    <property type="entry name" value="SAM-dependent_MTases_sf"/>
</dbReference>
<dbReference type="AlphaFoldDB" id="I1XLN4"/>
<accession>I1XLN4</accession>
<keyword evidence="1 4" id="KW-0489">Methyltransferase</keyword>
<dbReference type="Proteomes" id="UP000009144">
    <property type="component" value="Chromosome"/>
</dbReference>
<dbReference type="Pfam" id="PF05175">
    <property type="entry name" value="MTS"/>
    <property type="match status" value="1"/>
</dbReference>
<keyword evidence="3" id="KW-0949">S-adenosyl-L-methionine</keyword>
<dbReference type="InterPro" id="IPR002052">
    <property type="entry name" value="DNA_methylase_N6_adenine_CS"/>
</dbReference>
<dbReference type="GO" id="GO:0003676">
    <property type="term" value="F:nucleic acid binding"/>
    <property type="evidence" value="ECO:0007669"/>
    <property type="project" value="InterPro"/>
</dbReference>
<dbReference type="KEGG" id="mej:Q7A_2504"/>
<evidence type="ECO:0000256" key="2">
    <source>
        <dbReference type="ARBA" id="ARBA00022679"/>
    </source>
</evidence>
<dbReference type="STRING" id="754476.Q7A_2504"/>
<dbReference type="NCBIfam" id="TIGR00536">
    <property type="entry name" value="hemK_fam"/>
    <property type="match status" value="1"/>
</dbReference>
<evidence type="ECO:0000256" key="3">
    <source>
        <dbReference type="ARBA" id="ARBA00022691"/>
    </source>
</evidence>
<dbReference type="SUPFAM" id="SSF53335">
    <property type="entry name" value="S-adenosyl-L-methionine-dependent methyltransferases"/>
    <property type="match status" value="1"/>
</dbReference>
<dbReference type="Gene3D" id="1.10.8.10">
    <property type="entry name" value="DNA helicase RuvA subunit, C-terminal domain"/>
    <property type="match status" value="1"/>
</dbReference>
<dbReference type="InterPro" id="IPR017127">
    <property type="entry name" value="Ribosome_uL3_MTase"/>
</dbReference>
<dbReference type="HOGENOM" id="CLU_018398_5_1_6"/>
<dbReference type="PANTHER" id="PTHR47806:SF1">
    <property type="entry name" value="RIBOSOMAL PROTEIN UL3 GLUTAMINE METHYLTRANSFERASE"/>
    <property type="match status" value="1"/>
</dbReference>
<keyword evidence="2" id="KW-0808">Transferase</keyword>
<name>I1XLN4_METNJ</name>
<dbReference type="eggNOG" id="COG2890">
    <property type="taxonomic scope" value="Bacteria"/>
</dbReference>
<dbReference type="EMBL" id="CP003390">
    <property type="protein sequence ID" value="AFI85303.1"/>
    <property type="molecule type" value="Genomic_DNA"/>
</dbReference>
<sequence>MTINYQAAEAELSTLRDFLRWTTSRFEEARLFFGHGNTDAFNEATQLILHSLKLPVTELPELFLDARLCSAEKQALLQLVKQRIEERVPVPYLTHEAWFAGLPFYVDERVLIPRSPFAELIDSQFAPWLQDADSVERILDMCTGSACIAIVLAMTFEGAEVDAVDISDKALSVAQINKNKHLLGDELTLIKSDLWAELKPSRQYDLIISNPPYVGDLEMSSLPAEYHHEPVHALQAADNGLALVEQIIIGAAKFLTPQGLLFVEVGNSNLAVEERWPETHFLWLELEQGGHGIFMLTQNQCAEFAAAYSRISLTGFSDSA</sequence>
<dbReference type="NCBIfam" id="TIGR03533">
    <property type="entry name" value="L3_gln_methyl"/>
    <property type="match status" value="1"/>
</dbReference>
<evidence type="ECO:0000256" key="1">
    <source>
        <dbReference type="ARBA" id="ARBA00022603"/>
    </source>
</evidence>
<dbReference type="PIRSF" id="PIRSF037167">
    <property type="entry name" value="Mtase_YfcB_prd"/>
    <property type="match status" value="1"/>
</dbReference>
<proteinExistence type="predicted"/>
<reference evidence="4 5" key="1">
    <citation type="journal article" date="2012" name="J. Bacteriol.">
        <title>Complete genome sequences of Methylophaga sp. strain JAM1 and Methylophaga sp. strain JAM7.</title>
        <authorList>
            <person name="Villeneuve C."/>
            <person name="Martineau C."/>
            <person name="Mauffrey F."/>
            <person name="Villemur R."/>
        </authorList>
    </citation>
    <scope>NUCLEOTIDE SEQUENCE [LARGE SCALE GENOMIC DNA]</scope>
    <source>
        <strain evidence="4 5">JAM1</strain>
    </source>
</reference>
<organism evidence="4 5">
    <name type="scientific">Methylophaga nitratireducenticrescens</name>
    <dbReference type="NCBI Taxonomy" id="754476"/>
    <lineage>
        <taxon>Bacteria</taxon>
        <taxon>Pseudomonadati</taxon>
        <taxon>Pseudomonadota</taxon>
        <taxon>Gammaproteobacteria</taxon>
        <taxon>Thiotrichales</taxon>
        <taxon>Piscirickettsiaceae</taxon>
        <taxon>Methylophaga</taxon>
    </lineage>
</organism>
<dbReference type="InterPro" id="IPR004556">
    <property type="entry name" value="HemK-like"/>
</dbReference>